<evidence type="ECO:0000313" key="1">
    <source>
        <dbReference type="EMBL" id="RZM77853.1"/>
    </source>
</evidence>
<sequence length="587" mass="66043">MGSHLTAMQRSQIAEALTLSRFLISQSEGVEPALIERRRDRIREIQTALQACAHPINQTPEAASEIPLPVRQAFVESALLISRYFAVGGSGWRGTLPSNTLSRYRPDPVPAHWTTPEGIAAMGRQFALPDAVMDAIVAHLAQVDAEIAHQHLLIESVLQTVGLSLETVLPLTTEPFVSLFQELFGGILVNPDRLNVVFTPTQLYFCVDFPTLEDFAGWRDLCPKEHENSLRQLHQRLSEFTFQKFQRFPTFGPCHPAGIREAWARAVSDRYNVQSGSPIPITPEQVIHRLAKSVGVLPQKDAEMFLVHDIWGHYWQLLFSQFNSDYTALADCGEALRAHETAYTPAGPLTCRELFEFAGPLVSVNEAKAVQFFHGEVRQRLGLLFTHLLGELVADIAEFKFTFTNPQAAHQLPSSSAFTDYPANLDLSLADLDFLFLRVLQPLLEIHLSPIEASPLEIELLSDSPLMDVGADQIPRLEVNLKKAIAQLHYCFLQEYGRHYLPTVESEDSLFAEIAINLLHLQNVINTLYTDPQFTEQSPLPFQDLLIVFISRFCSGDSYAEFWQVDNVLADHFIPCWHLLRQVSAER</sequence>
<name>A0A4Q7E6L5_9CYAN</name>
<dbReference type="Proteomes" id="UP000292459">
    <property type="component" value="Unassembled WGS sequence"/>
</dbReference>
<comment type="caution">
    <text evidence="1">The sequence shown here is derived from an EMBL/GenBank/DDBJ whole genome shotgun (WGS) entry which is preliminary data.</text>
</comment>
<dbReference type="AlphaFoldDB" id="A0A4Q7E6L5"/>
<evidence type="ECO:0000313" key="2">
    <source>
        <dbReference type="Proteomes" id="UP000292459"/>
    </source>
</evidence>
<dbReference type="OrthoDB" id="568358at2"/>
<proteinExistence type="predicted"/>
<keyword evidence="2" id="KW-1185">Reference proteome</keyword>
<accession>A0A4Q7E6L5</accession>
<dbReference type="EMBL" id="QVFV01000003">
    <property type="protein sequence ID" value="RZM77853.1"/>
    <property type="molecule type" value="Genomic_DNA"/>
</dbReference>
<protein>
    <submittedName>
        <fullName evidence="1">Uncharacterized protein</fullName>
    </submittedName>
</protein>
<organism evidence="1 2">
    <name type="scientific">Leptolyngbya iicbica LK</name>
    <dbReference type="NCBI Taxonomy" id="2294035"/>
    <lineage>
        <taxon>Bacteria</taxon>
        <taxon>Bacillati</taxon>
        <taxon>Cyanobacteriota</taxon>
        <taxon>Cyanophyceae</taxon>
        <taxon>Leptolyngbyales</taxon>
        <taxon>Leptolyngbyaceae</taxon>
        <taxon>Leptolyngbya group</taxon>
        <taxon>Leptolyngbya</taxon>
        <taxon>Leptolyngbya iicbica</taxon>
    </lineage>
</organism>
<dbReference type="RefSeq" id="WP_052288423.1">
    <property type="nucleotide sequence ID" value="NZ_QVFV01000003.1"/>
</dbReference>
<gene>
    <name evidence="1" type="ORF">DYY88_14890</name>
</gene>
<reference evidence="1 2" key="1">
    <citation type="submission" date="2018-11" db="EMBL/GenBank/DDBJ databases">
        <title>Whole genome sequencing of an environmental sample.</title>
        <authorList>
            <person name="Sarangi A.N."/>
            <person name="Singh D."/>
            <person name="Tripathy S."/>
        </authorList>
    </citation>
    <scope>NUCLEOTIDE SEQUENCE [LARGE SCALE GENOMIC DNA]</scope>
    <source>
        <strain evidence="1 2">Lakshadweep</strain>
    </source>
</reference>